<dbReference type="SUPFAM" id="SSF46934">
    <property type="entry name" value="UBA-like"/>
    <property type="match status" value="1"/>
</dbReference>
<dbReference type="CDD" id="cd02340">
    <property type="entry name" value="ZZ_NBR1_like"/>
    <property type="match status" value="1"/>
</dbReference>
<sequence length="799" mass="88058">MRISAACVDDENYVNMSETRIEVDFTPQPVRFQLSVPQQSTWNAVKDAVLAGCGASEESVRLTYADDEEERIQLSSDLEMQEAFRVAAKQGNVLKIQVVEASNVGGAASKKVSRSYREKESGEFVFVNGSDDATVQASQTDNDDTPPAWFRKYVTALRDQLREEVTEEVCRRLASNKADKSTDVRPTDKALTYREGATCGNCLDPIQGVCYKCWECPNFDLCEACESLPSVHDASHSLLKMRKQIATQGYRRKRHSVGSHRPIRSPSRQSAGREMKQEKKIQKLMKKLEKYNLRDANVYRQVAPGTEKCLNLEPYGCEFVCDDTIPDWTHVQPGTRFTKRWRVRNSGYKSWDKSVSFQYRWGTLGLMPSDTATEAPPVASNEEGTLEIQFTAPLEPGQYQTHWRMCGPEGFFGHRLWCNVIVDPALTLEPQLKHMASLKVVQGPDDDTAPEQASKTDDLLQLKTKIVSQTATPYNSPAGMTPLKSPETSDAEDESSKVGGSEISILDMPLHHDTEESASVLSLSSVDTEADFEVVPLPPCFNLNIPFTASAAVKQDAEHGSEGDAARVYGLAPSCEVLCEPSKSAESASDVPQVPPRKSTLRPNIYDDSPSDSDSGRSSSGSDNTIPVRCSFTESVEQRAQSTELAEKKEENKKDAAEEGEDTSAGTSPGGTKKPFSSRKTYKVEGVGEALPEAWVNGALSAAATVYNTAKTVFSGIQQQDGLSSPRWIPPAGHRAAISPMERLLEMGFANRQRNSELLRKHDGDVQRVVEELVSNEGNWLPAHAEGPPSPRPFMCSFD</sequence>
<evidence type="ECO:0000259" key="8">
    <source>
        <dbReference type="PROSITE" id="PS50030"/>
    </source>
</evidence>
<dbReference type="GO" id="GO:0000407">
    <property type="term" value="C:phagophore assembly site"/>
    <property type="evidence" value="ECO:0007669"/>
    <property type="project" value="TreeGrafter"/>
</dbReference>
<dbReference type="Gene3D" id="1.10.8.10">
    <property type="entry name" value="DNA helicase RuvA subunit, C-terminal domain"/>
    <property type="match status" value="1"/>
</dbReference>
<dbReference type="CDD" id="cd14947">
    <property type="entry name" value="NBR1_like"/>
    <property type="match status" value="1"/>
</dbReference>
<dbReference type="Pfam" id="PF16158">
    <property type="entry name" value="N_BRCA1_IG"/>
    <property type="match status" value="1"/>
</dbReference>
<dbReference type="SUPFAM" id="SSF57850">
    <property type="entry name" value="RING/U-box"/>
    <property type="match status" value="1"/>
</dbReference>
<keyword evidence="5" id="KW-0968">Cytoplasmic vesicle</keyword>
<evidence type="ECO:0000256" key="5">
    <source>
        <dbReference type="ARBA" id="ARBA00023329"/>
    </source>
</evidence>
<dbReference type="Pfam" id="PF24932">
    <property type="entry name" value="UBA_NBR1_C"/>
    <property type="match status" value="1"/>
</dbReference>
<dbReference type="PROSITE" id="PS51745">
    <property type="entry name" value="PB1"/>
    <property type="match status" value="1"/>
</dbReference>
<dbReference type="InterPro" id="IPR032350">
    <property type="entry name" value="Nbr1_FW"/>
</dbReference>
<feature type="compositionally biased region" description="Basic and acidic residues" evidence="7">
    <location>
        <begin position="645"/>
        <end position="657"/>
    </location>
</feature>
<dbReference type="InterPro" id="IPR013783">
    <property type="entry name" value="Ig-like_fold"/>
</dbReference>
<protein>
    <submittedName>
        <fullName evidence="11">Uncharacterized protein</fullName>
    </submittedName>
</protein>
<evidence type="ECO:0000313" key="11">
    <source>
        <dbReference type="EMBL" id="MBY04529.1"/>
    </source>
</evidence>
<dbReference type="InterPro" id="IPR056893">
    <property type="entry name" value="UBA_Nbr1_C"/>
</dbReference>
<evidence type="ECO:0000256" key="6">
    <source>
        <dbReference type="PROSITE-ProRule" id="PRU00228"/>
    </source>
</evidence>
<reference evidence="11" key="1">
    <citation type="submission" date="2018-03" db="EMBL/GenBank/DDBJ databases">
        <title>The relapsing fever spirochete Borrelia turicatae persists in the highly oxidative environment of its soft-bodied tick vector.</title>
        <authorList>
            <person name="Bourret T.J."/>
            <person name="Boyle W.K."/>
            <person name="Valenzuela J.G."/>
            <person name="Oliveira F."/>
            <person name="Lopez J.E."/>
        </authorList>
    </citation>
    <scope>NUCLEOTIDE SEQUENCE</scope>
    <source>
        <strain evidence="11">Kansas strain/isolate</strain>
        <tissue evidence="11">Salivary glands</tissue>
    </source>
</reference>
<feature type="domain" description="PB1" evidence="10">
    <location>
        <begin position="18"/>
        <end position="101"/>
    </location>
</feature>
<keyword evidence="4" id="KW-0862">Zinc</keyword>
<dbReference type="SMART" id="SM00291">
    <property type="entry name" value="ZnF_ZZ"/>
    <property type="match status" value="1"/>
</dbReference>
<name>A0A2R5L4W0_9ACAR</name>
<feature type="compositionally biased region" description="Polar residues" evidence="7">
    <location>
        <begin position="632"/>
        <end position="643"/>
    </location>
</feature>
<dbReference type="Gene3D" id="2.60.40.10">
    <property type="entry name" value="Immunoglobulins"/>
    <property type="match status" value="1"/>
</dbReference>
<accession>A0A2R5L4W0</accession>
<evidence type="ECO:0000256" key="4">
    <source>
        <dbReference type="ARBA" id="ARBA00022833"/>
    </source>
</evidence>
<dbReference type="CDD" id="cd14319">
    <property type="entry name" value="UBA_NBR1"/>
    <property type="match status" value="1"/>
</dbReference>
<feature type="region of interest" description="Disordered" evidence="7">
    <location>
        <begin position="583"/>
        <end position="679"/>
    </location>
</feature>
<organism evidence="11">
    <name type="scientific">Ornithodoros turicata</name>
    <dbReference type="NCBI Taxonomy" id="34597"/>
    <lineage>
        <taxon>Eukaryota</taxon>
        <taxon>Metazoa</taxon>
        <taxon>Ecdysozoa</taxon>
        <taxon>Arthropoda</taxon>
        <taxon>Chelicerata</taxon>
        <taxon>Arachnida</taxon>
        <taxon>Acari</taxon>
        <taxon>Parasitiformes</taxon>
        <taxon>Ixodida</taxon>
        <taxon>Ixodoidea</taxon>
        <taxon>Argasidae</taxon>
        <taxon>Ornithodorinae</taxon>
        <taxon>Ornithodoros</taxon>
    </lineage>
</organism>
<comment type="subcellular location">
    <subcellularLocation>
        <location evidence="1">Cytoplasmic vesicle</location>
        <location evidence="1">Autophagosome</location>
    </subcellularLocation>
</comment>
<feature type="compositionally biased region" description="Low complexity" evidence="7">
    <location>
        <begin position="612"/>
        <end position="623"/>
    </location>
</feature>
<dbReference type="PANTHER" id="PTHR20930">
    <property type="entry name" value="OVARIAN CARCINOMA ANTIGEN CA125-RELATED"/>
    <property type="match status" value="1"/>
</dbReference>
<evidence type="ECO:0000256" key="1">
    <source>
        <dbReference type="ARBA" id="ARBA00004419"/>
    </source>
</evidence>
<dbReference type="FunFam" id="2.60.40.10:FF:000199">
    <property type="entry name" value="next to BRCA1 gene 1 protein-like"/>
    <property type="match status" value="1"/>
</dbReference>
<dbReference type="InterPro" id="IPR000433">
    <property type="entry name" value="Znf_ZZ"/>
</dbReference>
<dbReference type="PANTHER" id="PTHR20930:SF2">
    <property type="entry name" value="NEXT TO BRCA1 GENE 1 PROTEIN"/>
    <property type="match status" value="1"/>
</dbReference>
<dbReference type="FunFam" id="3.10.20.90:FF:000072">
    <property type="entry name" value="Next to BRCA1 gene 1 protein"/>
    <property type="match status" value="1"/>
</dbReference>
<evidence type="ECO:0000256" key="2">
    <source>
        <dbReference type="ARBA" id="ARBA00022723"/>
    </source>
</evidence>
<feature type="region of interest" description="Disordered" evidence="7">
    <location>
        <begin position="470"/>
        <end position="499"/>
    </location>
</feature>
<dbReference type="InterPro" id="IPR043145">
    <property type="entry name" value="Znf_ZZ_sf"/>
</dbReference>
<keyword evidence="2" id="KW-0479">Metal-binding</keyword>
<dbReference type="InterPro" id="IPR009060">
    <property type="entry name" value="UBA-like_sf"/>
</dbReference>
<dbReference type="SUPFAM" id="SSF54277">
    <property type="entry name" value="CAD &amp; PB1 domains"/>
    <property type="match status" value="1"/>
</dbReference>
<dbReference type="InterPro" id="IPR015940">
    <property type="entry name" value="UBA"/>
</dbReference>
<evidence type="ECO:0000259" key="9">
    <source>
        <dbReference type="PROSITE" id="PS50135"/>
    </source>
</evidence>
<dbReference type="PROSITE" id="PS50030">
    <property type="entry name" value="UBA"/>
    <property type="match status" value="1"/>
</dbReference>
<proteinExistence type="predicted"/>
<dbReference type="GO" id="GO:0031410">
    <property type="term" value="C:cytoplasmic vesicle"/>
    <property type="evidence" value="ECO:0007669"/>
    <property type="project" value="UniProtKB-KW"/>
</dbReference>
<dbReference type="Pfam" id="PF00569">
    <property type="entry name" value="ZZ"/>
    <property type="match status" value="1"/>
</dbReference>
<dbReference type="InterPro" id="IPR000270">
    <property type="entry name" value="PB1_dom"/>
</dbReference>
<evidence type="ECO:0000259" key="10">
    <source>
        <dbReference type="PROSITE" id="PS51745"/>
    </source>
</evidence>
<feature type="region of interest" description="Disordered" evidence="7">
    <location>
        <begin position="250"/>
        <end position="277"/>
    </location>
</feature>
<dbReference type="EMBL" id="GGLE01000403">
    <property type="protein sequence ID" value="MBY04529.1"/>
    <property type="molecule type" value="Transcribed_RNA"/>
</dbReference>
<dbReference type="GO" id="GO:0016236">
    <property type="term" value="P:macroautophagy"/>
    <property type="evidence" value="ECO:0007669"/>
    <property type="project" value="TreeGrafter"/>
</dbReference>
<keyword evidence="3 6" id="KW-0863">Zinc-finger</keyword>
<dbReference type="InterPro" id="IPR053793">
    <property type="entry name" value="PB1-like"/>
</dbReference>
<dbReference type="GO" id="GO:0043130">
    <property type="term" value="F:ubiquitin binding"/>
    <property type="evidence" value="ECO:0007669"/>
    <property type="project" value="TreeGrafter"/>
</dbReference>
<evidence type="ECO:0000256" key="7">
    <source>
        <dbReference type="SAM" id="MobiDB-lite"/>
    </source>
</evidence>
<dbReference type="GO" id="GO:0008270">
    <property type="term" value="F:zinc ion binding"/>
    <property type="evidence" value="ECO:0007669"/>
    <property type="project" value="UniProtKB-KW"/>
</dbReference>
<dbReference type="AlphaFoldDB" id="A0A2R5L4W0"/>
<dbReference type="PROSITE" id="PS01357">
    <property type="entry name" value="ZF_ZZ_1"/>
    <property type="match status" value="1"/>
</dbReference>
<feature type="domain" description="UBA" evidence="8">
    <location>
        <begin position="731"/>
        <end position="776"/>
    </location>
</feature>
<dbReference type="GO" id="GO:0005776">
    <property type="term" value="C:autophagosome"/>
    <property type="evidence" value="ECO:0007669"/>
    <property type="project" value="UniProtKB-SubCell"/>
</dbReference>
<feature type="domain" description="ZZ-type" evidence="9">
    <location>
        <begin position="194"/>
        <end position="246"/>
    </location>
</feature>
<dbReference type="Pfam" id="PF00564">
    <property type="entry name" value="PB1"/>
    <property type="match status" value="1"/>
</dbReference>
<feature type="compositionally biased region" description="Basic residues" evidence="7">
    <location>
        <begin position="250"/>
        <end position="263"/>
    </location>
</feature>
<dbReference type="PROSITE" id="PS50135">
    <property type="entry name" value="ZF_ZZ_2"/>
    <property type="match status" value="1"/>
</dbReference>
<dbReference type="SMART" id="SM00666">
    <property type="entry name" value="PB1"/>
    <property type="match status" value="1"/>
</dbReference>
<dbReference type="Gene3D" id="3.30.60.90">
    <property type="match status" value="1"/>
</dbReference>
<dbReference type="Gene3D" id="3.10.20.90">
    <property type="entry name" value="Phosphatidylinositol 3-kinase Catalytic Subunit, Chain A, domain 1"/>
    <property type="match status" value="1"/>
</dbReference>
<evidence type="ECO:0000256" key="3">
    <source>
        <dbReference type="ARBA" id="ARBA00022771"/>
    </source>
</evidence>